<name>A0A1V2ZUT0_9GAMM</name>
<dbReference type="Gene3D" id="2.60.260.20">
    <property type="entry name" value="Urease metallochaperone UreE, N-terminal domain"/>
    <property type="match status" value="2"/>
</dbReference>
<comment type="caution">
    <text evidence="4">The sequence shown here is derived from an EMBL/GenBank/DDBJ whole genome shotgun (WGS) entry which is preliminary data.</text>
</comment>
<evidence type="ECO:0000313" key="5">
    <source>
        <dbReference type="Proteomes" id="UP000189177"/>
    </source>
</evidence>
<dbReference type="SMART" id="SM00271">
    <property type="entry name" value="DnaJ"/>
    <property type="match status" value="1"/>
</dbReference>
<dbReference type="EMBL" id="MUZR01000090">
    <property type="protein sequence ID" value="OOC08890.1"/>
    <property type="molecule type" value="Genomic_DNA"/>
</dbReference>
<dbReference type="InterPro" id="IPR036869">
    <property type="entry name" value="J_dom_sf"/>
</dbReference>
<dbReference type="STRING" id="252474.B1A74_13875"/>
<accession>A0A1V2ZUT0</accession>
<dbReference type="GO" id="GO:0042026">
    <property type="term" value="P:protein refolding"/>
    <property type="evidence" value="ECO:0007669"/>
    <property type="project" value="TreeGrafter"/>
</dbReference>
<evidence type="ECO:0000256" key="2">
    <source>
        <dbReference type="SAM" id="MobiDB-lite"/>
    </source>
</evidence>
<protein>
    <submittedName>
        <fullName evidence="4">Cytochrome C biogenesis protein</fullName>
    </submittedName>
</protein>
<dbReference type="PANTHER" id="PTHR43096">
    <property type="entry name" value="DNAJ HOMOLOG 1, MITOCHONDRIAL-RELATED"/>
    <property type="match status" value="1"/>
</dbReference>
<dbReference type="FunFam" id="2.60.260.20:FF:000013">
    <property type="entry name" value="DnaJ subfamily B member 11"/>
    <property type="match status" value="1"/>
</dbReference>
<feature type="domain" description="J" evidence="3">
    <location>
        <begin position="5"/>
        <end position="69"/>
    </location>
</feature>
<dbReference type="GO" id="GO:0051082">
    <property type="term" value="F:unfolded protein binding"/>
    <property type="evidence" value="ECO:0007669"/>
    <property type="project" value="InterPro"/>
</dbReference>
<dbReference type="CDD" id="cd06257">
    <property type="entry name" value="DnaJ"/>
    <property type="match status" value="1"/>
</dbReference>
<dbReference type="GO" id="GO:0005737">
    <property type="term" value="C:cytoplasm"/>
    <property type="evidence" value="ECO:0007669"/>
    <property type="project" value="TreeGrafter"/>
</dbReference>
<evidence type="ECO:0000313" key="4">
    <source>
        <dbReference type="EMBL" id="OOC08890.1"/>
    </source>
</evidence>
<feature type="region of interest" description="Disordered" evidence="2">
    <location>
        <begin position="163"/>
        <end position="199"/>
    </location>
</feature>
<dbReference type="Pfam" id="PF01556">
    <property type="entry name" value="DnaJ_C"/>
    <property type="match status" value="1"/>
</dbReference>
<dbReference type="Proteomes" id="UP000189177">
    <property type="component" value="Unassembled WGS sequence"/>
</dbReference>
<dbReference type="PROSITE" id="PS50076">
    <property type="entry name" value="DNAJ_2"/>
    <property type="match status" value="1"/>
</dbReference>
<evidence type="ECO:0000256" key="1">
    <source>
        <dbReference type="ARBA" id="ARBA00023186"/>
    </source>
</evidence>
<dbReference type="Pfam" id="PF00226">
    <property type="entry name" value="DnaJ"/>
    <property type="match status" value="1"/>
</dbReference>
<sequence>MEYKDYYKILGVDRNASQDDIKKAYRKLARKYHPDVSDDPEAETRIKEVNEAYEALGDPEKRKAYDQLGANWRQGQDFRPPPGWDGWTGAGAGAGAGGRARGAGPGAGGADFGGFSDFFESIFGGGGMGGGGRRRGFDVRGADREGVVEVSLEQAMHGAELSVTDPRGRPQRVRIPAGAKDGSRVRVRGQGDPGVGNGAPGDLLLEIRIKPDPNYRVEGRDLYRDIPITPWEAALGATIEAPTPHGAVNLKVPKGSQSGKQVRLKGKGLPGKTPGDLYLRLMIHVPPEDEAGDWYEKMAESSSFNPRE</sequence>
<dbReference type="OrthoDB" id="9779889at2"/>
<gene>
    <name evidence="4" type="ORF">B1A74_13875</name>
</gene>
<dbReference type="SUPFAM" id="SSF49493">
    <property type="entry name" value="HSP40/DnaJ peptide-binding domain"/>
    <property type="match status" value="2"/>
</dbReference>
<dbReference type="AlphaFoldDB" id="A0A1V2ZUT0"/>
<reference evidence="4 5" key="1">
    <citation type="submission" date="2017-02" db="EMBL/GenBank/DDBJ databases">
        <title>Genomic diversity within the haloalkaliphilic genus Thioalkalivibrio.</title>
        <authorList>
            <person name="Ahn A.-C."/>
            <person name="Meier-Kolthoff J."/>
            <person name="Overmars L."/>
            <person name="Richter M."/>
            <person name="Woyke T."/>
            <person name="Sorokin D.Y."/>
            <person name="Muyzer G."/>
        </authorList>
    </citation>
    <scope>NUCLEOTIDE SEQUENCE [LARGE SCALE GENOMIC DNA]</scope>
    <source>
        <strain evidence="4 5">HL17</strain>
    </source>
</reference>
<keyword evidence="1" id="KW-0143">Chaperone</keyword>
<dbReference type="PRINTS" id="PR00625">
    <property type="entry name" value="JDOMAIN"/>
</dbReference>
<keyword evidence="5" id="KW-1185">Reference proteome</keyword>
<dbReference type="InterPro" id="IPR002939">
    <property type="entry name" value="DnaJ_C"/>
</dbReference>
<feature type="region of interest" description="Disordered" evidence="2">
    <location>
        <begin position="85"/>
        <end position="105"/>
    </location>
</feature>
<dbReference type="InterPro" id="IPR001623">
    <property type="entry name" value="DnaJ_domain"/>
</dbReference>
<feature type="compositionally biased region" description="Gly residues" evidence="2">
    <location>
        <begin position="86"/>
        <end position="105"/>
    </location>
</feature>
<proteinExistence type="predicted"/>
<dbReference type="SUPFAM" id="SSF46565">
    <property type="entry name" value="Chaperone J-domain"/>
    <property type="match status" value="1"/>
</dbReference>
<organism evidence="4 5">
    <name type="scientific">Thioalkalivibrio halophilus</name>
    <dbReference type="NCBI Taxonomy" id="252474"/>
    <lineage>
        <taxon>Bacteria</taxon>
        <taxon>Pseudomonadati</taxon>
        <taxon>Pseudomonadota</taxon>
        <taxon>Gammaproteobacteria</taxon>
        <taxon>Chromatiales</taxon>
        <taxon>Ectothiorhodospiraceae</taxon>
        <taxon>Thioalkalivibrio</taxon>
    </lineage>
</organism>
<dbReference type="PANTHER" id="PTHR43096:SF52">
    <property type="entry name" value="DNAJ HOMOLOG 1, MITOCHONDRIAL-RELATED"/>
    <property type="match status" value="1"/>
</dbReference>
<evidence type="ECO:0000259" key="3">
    <source>
        <dbReference type="PROSITE" id="PS50076"/>
    </source>
</evidence>
<dbReference type="InterPro" id="IPR008971">
    <property type="entry name" value="HSP40/DnaJ_pept-bd"/>
</dbReference>
<dbReference type="Gene3D" id="1.10.287.110">
    <property type="entry name" value="DnaJ domain"/>
    <property type="match status" value="1"/>
</dbReference>
<dbReference type="RefSeq" id="WP_077244975.1">
    <property type="nucleotide sequence ID" value="NZ_MUZR01000090.1"/>
</dbReference>
<feature type="non-terminal residue" evidence="4">
    <location>
        <position position="308"/>
    </location>
</feature>
<dbReference type="CDD" id="cd10747">
    <property type="entry name" value="DnaJ_C"/>
    <property type="match status" value="1"/>
</dbReference>